<dbReference type="SUPFAM" id="SSF53300">
    <property type="entry name" value="vWA-like"/>
    <property type="match status" value="1"/>
</dbReference>
<evidence type="ECO:0000313" key="4">
    <source>
        <dbReference type="Proteomes" id="UP000241362"/>
    </source>
</evidence>
<keyword evidence="1" id="KW-0472">Membrane</keyword>
<gene>
    <name evidence="3" type="ORF">C5F44_13440</name>
</gene>
<reference evidence="3 4" key="1">
    <citation type="submission" date="2018-03" db="EMBL/GenBank/DDBJ databases">
        <title>Rhodobacter blasticus.</title>
        <authorList>
            <person name="Meyer T.E."/>
            <person name="Miller S."/>
            <person name="Lodha T."/>
            <person name="Gandham S."/>
            <person name="Chintalapati S."/>
            <person name="Chintalapati V.R."/>
        </authorList>
    </citation>
    <scope>NUCLEOTIDE SEQUENCE [LARGE SCALE GENOMIC DNA]</scope>
    <source>
        <strain evidence="3 4">DSM 2131</strain>
    </source>
</reference>
<dbReference type="InterPro" id="IPR028087">
    <property type="entry name" value="Tad_N"/>
</dbReference>
<keyword evidence="1" id="KW-1133">Transmembrane helix</keyword>
<comment type="caution">
    <text evidence="3">The sequence shown here is derived from an EMBL/GenBank/DDBJ whole genome shotgun (WGS) entry which is preliminary data.</text>
</comment>
<dbReference type="AlphaFoldDB" id="A0A2T4J6N0"/>
<evidence type="ECO:0000259" key="2">
    <source>
        <dbReference type="Pfam" id="PF13400"/>
    </source>
</evidence>
<dbReference type="Gene3D" id="3.40.50.410">
    <property type="entry name" value="von Willebrand factor, type A domain"/>
    <property type="match status" value="1"/>
</dbReference>
<proteinExistence type="predicted"/>
<sequence>MPGMKNLLRIALHGLGRRSARFARDTSGVMAVHILIFFFLMILIGGIAVDMMRFETKRVSVQNTMDRATLAAASLKQTLNPTAVVEDWFKKSGLDEELDTVDVQQAMNSRTVTAKATVNSPNHFMSMMDVPYLEALNVSQAEQRVTNVEIALVLDVSGSMYNTISRINNLKSAAKDFVDTVLENDTENKISITIVPYNGQVNLGPTLISKFNVNGGHTFPTSQPNGATGKSYCLNLPTNTYGTTTISRTTPIKQSPFGQAWATNMSTPTSYVAIVEPQWDTTRKLYTNLWCSPVAGNYVRMHNNNKTTLKAQIDGLVPVGATSIDLGMKWGTYLLDPTSRGITESMVTSGDIPAYFSTRPADYGDKETLKVIVLMTDGANFDQERFSDTYLGTTKSDIWRANDKYMSIFVASKVDSSTTTKLCNSRPFYVPHLGAWHSRPWNGTAPSGSACYSTTATYTNTTRLSWNEVWSYAHTDWVAWQLYARALCTTTSCMNTTYAEWKNKFRSYLDWTNTHDNTPTMDANLNDICAQAKSKGMLVYGIAFETDNRGANAIRNCASSPSSTYFFDVNGLEIKTAFALIASNLSQLRLTQ</sequence>
<name>A0A2T4J6N0_FUSBL</name>
<organism evidence="3 4">
    <name type="scientific">Fuscovulum blasticum DSM 2131</name>
    <dbReference type="NCBI Taxonomy" id="1188250"/>
    <lineage>
        <taxon>Bacteria</taxon>
        <taxon>Pseudomonadati</taxon>
        <taxon>Pseudomonadota</taxon>
        <taxon>Alphaproteobacteria</taxon>
        <taxon>Rhodobacterales</taxon>
        <taxon>Paracoccaceae</taxon>
        <taxon>Pseudogemmobacter</taxon>
    </lineage>
</organism>
<evidence type="ECO:0000256" key="1">
    <source>
        <dbReference type="SAM" id="Phobius"/>
    </source>
</evidence>
<feature type="domain" description="Putative Flp pilus-assembly TadG-like N-terminal" evidence="2">
    <location>
        <begin position="28"/>
        <end position="74"/>
    </location>
</feature>
<feature type="transmembrane region" description="Helical" evidence="1">
    <location>
        <begin position="30"/>
        <end position="49"/>
    </location>
</feature>
<protein>
    <recommendedName>
        <fullName evidence="2">Putative Flp pilus-assembly TadG-like N-terminal domain-containing protein</fullName>
    </recommendedName>
</protein>
<dbReference type="InterPro" id="IPR036465">
    <property type="entry name" value="vWFA_dom_sf"/>
</dbReference>
<evidence type="ECO:0000313" key="3">
    <source>
        <dbReference type="EMBL" id="PTE13552.1"/>
    </source>
</evidence>
<dbReference type="EMBL" id="PZKE01000013">
    <property type="protein sequence ID" value="PTE13552.1"/>
    <property type="molecule type" value="Genomic_DNA"/>
</dbReference>
<dbReference type="Pfam" id="PF13400">
    <property type="entry name" value="Tad"/>
    <property type="match status" value="1"/>
</dbReference>
<dbReference type="Proteomes" id="UP000241362">
    <property type="component" value="Unassembled WGS sequence"/>
</dbReference>
<keyword evidence="4" id="KW-1185">Reference proteome</keyword>
<keyword evidence="1" id="KW-0812">Transmembrane</keyword>
<accession>A0A2T4J6N0</accession>